<evidence type="ECO:0000256" key="1">
    <source>
        <dbReference type="SAM" id="SignalP"/>
    </source>
</evidence>
<evidence type="ECO:0000313" key="2">
    <source>
        <dbReference type="EMBL" id="QNN78313.1"/>
    </source>
</evidence>
<sequence>MRTKAVLLLATAIWMHVFAADAADVERIRLQSRDAVLEVTPALGGRVLAFGLVGHPSLIKIGDPVASQPNPAVSATADDIGYLGHDVWLGPQSGWWSDQQVNAARRDARAVWPPDPYLAFAQTRVVARAPDRLVLEGIDSPVTGVRLLKSFAFDPADPATLEVSALARNIRDRPVSRDLWFNTRTSAATRVYVPVATAADVRIEAAEAMAPAWRIDAGVFAFLPPSTAGASRRGKVLMQPSAGWMAGFAHRQAFVIRFDHQPRSAIHPQQGQVELYLDHGEDIAAGLLEMEVHAPYRTLAPGEAMQARERWTVLPYDGADTPQAHLAFLCRRLQLCAASTAD</sequence>
<dbReference type="Proteomes" id="UP000515838">
    <property type="component" value="Chromosome"/>
</dbReference>
<keyword evidence="1" id="KW-0732">Signal</keyword>
<dbReference type="InterPro" id="IPR025488">
    <property type="entry name" value="DUF4380"/>
</dbReference>
<dbReference type="RefSeq" id="WP_187573722.1">
    <property type="nucleotide sequence ID" value="NZ_CP060731.1"/>
</dbReference>
<reference evidence="2 3" key="1">
    <citation type="submission" date="2020-08" db="EMBL/GenBank/DDBJ databases">
        <title>Streptomycin Non-resistant strain, P. mexicana.</title>
        <authorList>
            <person name="Ganesh-Kumar S."/>
            <person name="Zhe T."/>
            <person name="Yu Z."/>
            <person name="Min Y."/>
        </authorList>
    </citation>
    <scope>NUCLEOTIDE SEQUENCE [LARGE SCALE GENOMIC DNA]</scope>
    <source>
        <strain evidence="2 3">GTZY2</strain>
    </source>
</reference>
<dbReference type="GeneID" id="81469802"/>
<dbReference type="AlphaFoldDB" id="A0A7G9TDY8"/>
<accession>A0A7G9TDY8</accession>
<evidence type="ECO:0000313" key="3">
    <source>
        <dbReference type="Proteomes" id="UP000515838"/>
    </source>
</evidence>
<dbReference type="Pfam" id="PF14315">
    <property type="entry name" value="DUF4380"/>
    <property type="match status" value="1"/>
</dbReference>
<organism evidence="2 3">
    <name type="scientific">Pseudoxanthomonas mexicana</name>
    <dbReference type="NCBI Taxonomy" id="128785"/>
    <lineage>
        <taxon>Bacteria</taxon>
        <taxon>Pseudomonadati</taxon>
        <taxon>Pseudomonadota</taxon>
        <taxon>Gammaproteobacteria</taxon>
        <taxon>Lysobacterales</taxon>
        <taxon>Lysobacteraceae</taxon>
        <taxon>Pseudoxanthomonas</taxon>
    </lineage>
</organism>
<proteinExistence type="predicted"/>
<dbReference type="EMBL" id="CP060731">
    <property type="protein sequence ID" value="QNN78313.1"/>
    <property type="molecule type" value="Genomic_DNA"/>
</dbReference>
<gene>
    <name evidence="2" type="ORF">IAE60_02420</name>
</gene>
<feature type="chain" id="PRO_5028909602" evidence="1">
    <location>
        <begin position="20"/>
        <end position="342"/>
    </location>
</feature>
<name>A0A7G9TDY8_PSEMX</name>
<protein>
    <submittedName>
        <fullName evidence="2">DUF4380 domain-containing protein</fullName>
    </submittedName>
</protein>
<feature type="signal peptide" evidence="1">
    <location>
        <begin position="1"/>
        <end position="19"/>
    </location>
</feature>